<dbReference type="RefSeq" id="WP_131511990.1">
    <property type="nucleotide sequence ID" value="NZ_SJKD01000001.1"/>
</dbReference>
<dbReference type="OrthoDB" id="3863176at2"/>
<accession>A0A4R0K2C8</accession>
<reference evidence="2 3" key="1">
    <citation type="submission" date="2019-02" db="EMBL/GenBank/DDBJ databases">
        <title>Kribbella capetownensis sp. nov. and Kribbella speibonae sp. nov., isolated from soil.</title>
        <authorList>
            <person name="Curtis S.M."/>
            <person name="Norton I."/>
            <person name="Everest G.J."/>
            <person name="Meyers P.R."/>
        </authorList>
    </citation>
    <scope>NUCLEOTIDE SEQUENCE [LARGE SCALE GENOMIC DNA]</scope>
    <source>
        <strain evidence="2 3">YM53</strain>
    </source>
</reference>
<dbReference type="Gene3D" id="3.40.710.10">
    <property type="entry name" value="DD-peptidase/beta-lactamase superfamily"/>
    <property type="match status" value="1"/>
</dbReference>
<dbReference type="InterPro" id="IPR001466">
    <property type="entry name" value="Beta-lactam-related"/>
</dbReference>
<feature type="domain" description="Beta-lactamase-related" evidence="1">
    <location>
        <begin position="28"/>
        <end position="333"/>
    </location>
</feature>
<evidence type="ECO:0000313" key="3">
    <source>
        <dbReference type="Proteomes" id="UP000293342"/>
    </source>
</evidence>
<protein>
    <submittedName>
        <fullName evidence="2">Serine hydrolase</fullName>
    </submittedName>
</protein>
<organism evidence="2 3">
    <name type="scientific">Kribbella capetownensis</name>
    <dbReference type="NCBI Taxonomy" id="1572659"/>
    <lineage>
        <taxon>Bacteria</taxon>
        <taxon>Bacillati</taxon>
        <taxon>Actinomycetota</taxon>
        <taxon>Actinomycetes</taxon>
        <taxon>Propionibacteriales</taxon>
        <taxon>Kribbellaceae</taxon>
        <taxon>Kribbella</taxon>
    </lineage>
</organism>
<dbReference type="SUPFAM" id="SSF56601">
    <property type="entry name" value="beta-lactamase/transpeptidase-like"/>
    <property type="match status" value="1"/>
</dbReference>
<dbReference type="AlphaFoldDB" id="A0A4R0K2C8"/>
<keyword evidence="2" id="KW-0378">Hydrolase</keyword>
<proteinExistence type="predicted"/>
<dbReference type="EMBL" id="SJKD01000001">
    <property type="protein sequence ID" value="TCC53207.1"/>
    <property type="molecule type" value="Genomic_DNA"/>
</dbReference>
<dbReference type="GO" id="GO:0016787">
    <property type="term" value="F:hydrolase activity"/>
    <property type="evidence" value="ECO:0007669"/>
    <property type="project" value="UniProtKB-KW"/>
</dbReference>
<name>A0A4R0K2C8_9ACTN</name>
<dbReference type="InterPro" id="IPR050491">
    <property type="entry name" value="AmpC-like"/>
</dbReference>
<evidence type="ECO:0000259" key="1">
    <source>
        <dbReference type="Pfam" id="PF00144"/>
    </source>
</evidence>
<comment type="caution">
    <text evidence="2">The sequence shown here is derived from an EMBL/GenBank/DDBJ whole genome shotgun (WGS) entry which is preliminary data.</text>
</comment>
<dbReference type="PANTHER" id="PTHR46825">
    <property type="entry name" value="D-ALANYL-D-ALANINE-CARBOXYPEPTIDASE/ENDOPEPTIDASE AMPH"/>
    <property type="match status" value="1"/>
</dbReference>
<dbReference type="Proteomes" id="UP000293342">
    <property type="component" value="Unassembled WGS sequence"/>
</dbReference>
<gene>
    <name evidence="2" type="ORF">E0H75_05685</name>
</gene>
<dbReference type="InterPro" id="IPR012338">
    <property type="entry name" value="Beta-lactam/transpept-like"/>
</dbReference>
<sequence length="461" mass="50364">MSDASDSENLREVLAYYDTWLAFNQRFQRVPGVQAAVYAGDGVAFSAAYGMADVEDDVPLTEQHLFRIASHSKTFTATAVFQLVEQGRLRLDDKASQHVTEILGTPLGERTVRELLAHAGGVTRDSDAADWWQLQTKFPDRDELLEVLRQESSAVTPENERFKYTNIGYGLLGLVVEAASGTSYTSYVQTAIVDKLGLSGLGPELDPARLTEYAAGYSALSYAPDRVPIEHVDTRALASATGFFGNARDLVTYFSAHLPGDDRLLTDKSKREMQHPLWQTSQDDWPRYGLGLQIAKTGDRRLIGHGGGYPGHITRSMFDRSAGIAVSVLTNAIDGPAGQLAEGFFRLLDLAESKERPGDAADLARFTGRYANLWGVTDIVQLGGRLYVLDPAQGNPADKPTVLEADGDTLLVTEDAGSGVYGQRYVFTFDADGRPETIRAAIGLQLQPIDRFTLPPRVTAR</sequence>
<dbReference type="PANTHER" id="PTHR46825:SF9">
    <property type="entry name" value="BETA-LACTAMASE-RELATED DOMAIN-CONTAINING PROTEIN"/>
    <property type="match status" value="1"/>
</dbReference>
<evidence type="ECO:0000313" key="2">
    <source>
        <dbReference type="EMBL" id="TCC53207.1"/>
    </source>
</evidence>
<dbReference type="Pfam" id="PF00144">
    <property type="entry name" value="Beta-lactamase"/>
    <property type="match status" value="1"/>
</dbReference>
<keyword evidence="3" id="KW-1185">Reference proteome</keyword>